<accession>A0AAD5T273</accession>
<dbReference type="CDD" id="cd00637">
    <property type="entry name" value="7tm_classA_rhodopsin-like"/>
    <property type="match status" value="1"/>
</dbReference>
<evidence type="ECO:0000313" key="3">
    <source>
        <dbReference type="Proteomes" id="UP001211907"/>
    </source>
</evidence>
<comment type="caution">
    <text evidence="2">The sequence shown here is derived from an EMBL/GenBank/DDBJ whole genome shotgun (WGS) entry which is preliminary data.</text>
</comment>
<evidence type="ECO:0000313" key="2">
    <source>
        <dbReference type="EMBL" id="KAJ3124509.1"/>
    </source>
</evidence>
<keyword evidence="1" id="KW-1133">Transmembrane helix</keyword>
<keyword evidence="1" id="KW-0472">Membrane</keyword>
<organism evidence="2 3">
    <name type="scientific">Physocladia obscura</name>
    <dbReference type="NCBI Taxonomy" id="109957"/>
    <lineage>
        <taxon>Eukaryota</taxon>
        <taxon>Fungi</taxon>
        <taxon>Fungi incertae sedis</taxon>
        <taxon>Chytridiomycota</taxon>
        <taxon>Chytridiomycota incertae sedis</taxon>
        <taxon>Chytridiomycetes</taxon>
        <taxon>Chytridiales</taxon>
        <taxon>Chytriomycetaceae</taxon>
        <taxon>Physocladia</taxon>
    </lineage>
</organism>
<feature type="transmembrane region" description="Helical" evidence="1">
    <location>
        <begin position="85"/>
        <end position="103"/>
    </location>
</feature>
<name>A0AAD5T273_9FUNG</name>
<keyword evidence="1" id="KW-0812">Transmembrane</keyword>
<reference evidence="2" key="1">
    <citation type="submission" date="2020-05" db="EMBL/GenBank/DDBJ databases">
        <title>Phylogenomic resolution of chytrid fungi.</title>
        <authorList>
            <person name="Stajich J.E."/>
            <person name="Amses K."/>
            <person name="Simmons R."/>
            <person name="Seto K."/>
            <person name="Myers J."/>
            <person name="Bonds A."/>
            <person name="Quandt C.A."/>
            <person name="Barry K."/>
            <person name="Liu P."/>
            <person name="Grigoriev I."/>
            <person name="Longcore J.E."/>
            <person name="James T.Y."/>
        </authorList>
    </citation>
    <scope>NUCLEOTIDE SEQUENCE</scope>
    <source>
        <strain evidence="2">JEL0513</strain>
    </source>
</reference>
<evidence type="ECO:0000256" key="1">
    <source>
        <dbReference type="SAM" id="Phobius"/>
    </source>
</evidence>
<dbReference type="EMBL" id="JADGJH010000668">
    <property type="protein sequence ID" value="KAJ3124509.1"/>
    <property type="molecule type" value="Genomic_DNA"/>
</dbReference>
<feature type="transmembrane region" description="Helical" evidence="1">
    <location>
        <begin position="154"/>
        <end position="172"/>
    </location>
</feature>
<feature type="transmembrane region" description="Helical" evidence="1">
    <location>
        <begin position="298"/>
        <end position="320"/>
    </location>
</feature>
<evidence type="ECO:0008006" key="4">
    <source>
        <dbReference type="Google" id="ProtNLM"/>
    </source>
</evidence>
<proteinExistence type="predicted"/>
<keyword evidence="3" id="KW-1185">Reference proteome</keyword>
<gene>
    <name evidence="2" type="ORF">HK100_011211</name>
</gene>
<dbReference type="AlphaFoldDB" id="A0AAD5T273"/>
<dbReference type="Gene3D" id="1.20.1070.10">
    <property type="entry name" value="Rhodopsin 7-helix transmembrane proteins"/>
    <property type="match status" value="1"/>
</dbReference>
<feature type="transmembrane region" description="Helical" evidence="1">
    <location>
        <begin position="115"/>
        <end position="133"/>
    </location>
</feature>
<protein>
    <recommendedName>
        <fullName evidence="4">G protein-coupled receptor</fullName>
    </recommendedName>
</protein>
<dbReference type="Proteomes" id="UP001211907">
    <property type="component" value="Unassembled WGS sequence"/>
</dbReference>
<dbReference type="SUPFAM" id="SSF81321">
    <property type="entry name" value="Family A G protein-coupled receptor-like"/>
    <property type="match status" value="1"/>
</dbReference>
<sequence>MSTLAPAVLAALDAALNPAQQAELSSLSTAQITALLTAPPRFMSEAQLLSALLYFYATGVILNGAILFTVAFDPKRLLRTNLDRLTVALISVCFVWSTGRAIVHSLQGLSVIDLTNPSAAAFSYVCMLFLFALNAHIAMERYFQIRENPLSKRIYALIWSIVLAILAVGVWLFTSSPISDGIKPDNHLQQTVWLTCISIGYIGTSCIMAWFYSRTYHYSTRQFDENPDLAAFFMKERDGRGDDPEVLRIVRMRVERQILTKCFALSLALMMLYAPFYAYEIQSYIVGAIPFFDLSGTYMSISFLLLSSDVLVTPILVFAFKKEIREAIMFWK</sequence>
<feature type="transmembrane region" description="Helical" evidence="1">
    <location>
        <begin position="192"/>
        <end position="212"/>
    </location>
</feature>
<feature type="transmembrane region" description="Helical" evidence="1">
    <location>
        <begin position="258"/>
        <end position="278"/>
    </location>
</feature>
<feature type="transmembrane region" description="Helical" evidence="1">
    <location>
        <begin position="54"/>
        <end position="73"/>
    </location>
</feature>